<sequence length="449" mass="51256">MNNGQNVDVLASLLWQRSSEDENGLFKRNLERTLVFGIFPLDKLANTDAELKKVRKLWQEIVKPWNECYPWGQFLGVRTEELENDLGTKYIFGHLVVGDILDQEFLVVALLQRLSILCGLGTFIKVCDSDGDFLLMESSEVLPECYEFPVGNNRLYIHEGSFKFIPPTVAQGVSLYPHEALQFLRDSYFKCLEVPQVSKRLMETIVKPFPLKFLKSLRCVEIKFKRGTHSEVLLKNLNIVSILLEHAFSEEVFLSDEVGASESDGHESVLEGAKIVIPFYYCEILASYATAKGAKSERDRELLYGRLLSHSLQDQLKSGLLTESQLNHGPNGVENIIERLQNLKEFPNNSDFELKSAPDFAQETSTQDIEHDLEEEAVGHLQTLFEQLKSSLDGNCDEYGQDDDDASENDERLGKYFQKEDIDIDEEDFFEFFLTEALQEKGGLDKYRS</sequence>
<evidence type="ECO:0000313" key="2">
    <source>
        <dbReference type="EMBL" id="SCU95955.1"/>
    </source>
</evidence>
<protein>
    <submittedName>
        <fullName evidence="2">LAMI_0F04566g1_1</fullName>
    </submittedName>
</protein>
<reference evidence="3" key="1">
    <citation type="submission" date="2016-03" db="EMBL/GenBank/DDBJ databases">
        <authorList>
            <person name="Devillers H."/>
        </authorList>
    </citation>
    <scope>NUCLEOTIDE SEQUENCE [LARGE SCALE GENOMIC DNA]</scope>
</reference>
<dbReference type="PANTHER" id="PTHR13060:SF0">
    <property type="entry name" value="PROTEIN ECDYSONELESS HOMOLOG"/>
    <property type="match status" value="1"/>
</dbReference>
<proteinExistence type="predicted"/>
<dbReference type="GO" id="GO:0005634">
    <property type="term" value="C:nucleus"/>
    <property type="evidence" value="ECO:0007669"/>
    <property type="project" value="TreeGrafter"/>
</dbReference>
<feature type="region of interest" description="Disordered" evidence="1">
    <location>
        <begin position="392"/>
        <end position="414"/>
    </location>
</feature>
<organism evidence="2 3">
    <name type="scientific">Lachancea mirantina</name>
    <dbReference type="NCBI Taxonomy" id="1230905"/>
    <lineage>
        <taxon>Eukaryota</taxon>
        <taxon>Fungi</taxon>
        <taxon>Dikarya</taxon>
        <taxon>Ascomycota</taxon>
        <taxon>Saccharomycotina</taxon>
        <taxon>Saccharomycetes</taxon>
        <taxon>Saccharomycetales</taxon>
        <taxon>Saccharomycetaceae</taxon>
        <taxon>Lachancea</taxon>
    </lineage>
</organism>
<accession>A0A1G4JY39</accession>
<name>A0A1G4JY39_9SACH</name>
<keyword evidence="3" id="KW-1185">Reference proteome</keyword>
<dbReference type="EMBL" id="LT598467">
    <property type="protein sequence ID" value="SCU95955.1"/>
    <property type="molecule type" value="Genomic_DNA"/>
</dbReference>
<gene>
    <name evidence="2" type="ORF">LAMI_0F04566G</name>
</gene>
<dbReference type="OrthoDB" id="27237at2759"/>
<dbReference type="AlphaFoldDB" id="A0A1G4JY39"/>
<dbReference type="Pfam" id="PF07093">
    <property type="entry name" value="SGT1"/>
    <property type="match status" value="1"/>
</dbReference>
<dbReference type="STRING" id="1230905.A0A1G4JY39"/>
<evidence type="ECO:0000256" key="1">
    <source>
        <dbReference type="SAM" id="MobiDB-lite"/>
    </source>
</evidence>
<dbReference type="Proteomes" id="UP000191024">
    <property type="component" value="Chromosome F"/>
</dbReference>
<dbReference type="InterPro" id="IPR010770">
    <property type="entry name" value="Ecd"/>
</dbReference>
<evidence type="ECO:0000313" key="3">
    <source>
        <dbReference type="Proteomes" id="UP000191024"/>
    </source>
</evidence>
<feature type="compositionally biased region" description="Acidic residues" evidence="1">
    <location>
        <begin position="395"/>
        <end position="408"/>
    </location>
</feature>
<dbReference type="PANTHER" id="PTHR13060">
    <property type="entry name" value="SGT1 PROTEIN HSGT1 SUPPRESSOR OF GCR2"/>
    <property type="match status" value="1"/>
</dbReference>